<evidence type="ECO:0000313" key="1">
    <source>
        <dbReference type="EMBL" id="CAG8527226.1"/>
    </source>
</evidence>
<accession>A0ABM8W536</accession>
<reference evidence="1 2" key="1">
    <citation type="submission" date="2021-06" db="EMBL/GenBank/DDBJ databases">
        <authorList>
            <person name="Kallberg Y."/>
            <person name="Tangrot J."/>
            <person name="Rosling A."/>
        </authorList>
    </citation>
    <scope>NUCLEOTIDE SEQUENCE [LARGE SCALE GENOMIC DNA]</scope>
    <source>
        <strain evidence="1 2">120-4 pot B 10/14</strain>
    </source>
</reference>
<comment type="caution">
    <text evidence="1">The sequence shown here is derived from an EMBL/GenBank/DDBJ whole genome shotgun (WGS) entry which is preliminary data.</text>
</comment>
<protein>
    <submittedName>
        <fullName evidence="1">19782_t:CDS:1</fullName>
    </submittedName>
</protein>
<proteinExistence type="predicted"/>
<dbReference type="Proteomes" id="UP000789901">
    <property type="component" value="Unassembled WGS sequence"/>
</dbReference>
<gene>
    <name evidence="1" type="ORF">GMARGA_LOCUS3448</name>
</gene>
<name>A0ABM8W536_GIGMA</name>
<evidence type="ECO:0000313" key="2">
    <source>
        <dbReference type="Proteomes" id="UP000789901"/>
    </source>
</evidence>
<sequence>MNLSLNIWTKLRGGGRGGASITGFGSFTGRALGVGGRTGSSLRVKKSNKGLGDEAVVGAGLVLRKGVLREISTKRELVIADRWVIKEEVPSRRRIGDADRLLR</sequence>
<keyword evidence="2" id="KW-1185">Reference proteome</keyword>
<organism evidence="1 2">
    <name type="scientific">Gigaspora margarita</name>
    <dbReference type="NCBI Taxonomy" id="4874"/>
    <lineage>
        <taxon>Eukaryota</taxon>
        <taxon>Fungi</taxon>
        <taxon>Fungi incertae sedis</taxon>
        <taxon>Mucoromycota</taxon>
        <taxon>Glomeromycotina</taxon>
        <taxon>Glomeromycetes</taxon>
        <taxon>Diversisporales</taxon>
        <taxon>Gigasporaceae</taxon>
        <taxon>Gigaspora</taxon>
    </lineage>
</organism>
<dbReference type="EMBL" id="CAJVQB010001235">
    <property type="protein sequence ID" value="CAG8527226.1"/>
    <property type="molecule type" value="Genomic_DNA"/>
</dbReference>